<dbReference type="AlphaFoldDB" id="A0ABD1HNQ3"/>
<evidence type="ECO:0000256" key="4">
    <source>
        <dbReference type="SAM" id="MobiDB-lite"/>
    </source>
</evidence>
<reference evidence="5 6" key="1">
    <citation type="submission" date="2024-06" db="EMBL/GenBank/DDBJ databases">
        <title>A chromosome level genome sequence of Diviner's sage (Salvia divinorum).</title>
        <authorList>
            <person name="Ford S.A."/>
            <person name="Ro D.-K."/>
            <person name="Ness R.W."/>
            <person name="Phillips M.A."/>
        </authorList>
    </citation>
    <scope>NUCLEOTIDE SEQUENCE [LARGE SCALE GENOMIC DNA]</scope>
    <source>
        <strain evidence="5">SAF-2024a</strain>
        <tissue evidence="5">Leaf</tissue>
    </source>
</reference>
<dbReference type="Pfam" id="PF15341">
    <property type="entry name" value="SLX9"/>
    <property type="match status" value="1"/>
</dbReference>
<comment type="caution">
    <text evidence="5">The sequence shown here is derived from an EMBL/GenBank/DDBJ whole genome shotgun (WGS) entry which is preliminary data.</text>
</comment>
<sequence length="153" mass="17306">MGKTSARAEGKSSADRKFDKKLEFYEKVRSAVTSKAISKEQKQKKRSRQKKLKAYDLTSLTECLPELKAPSASAPVELKLNCKRRNDLVVKESNKLKMVINHPVYQSDPLAAIYEHLQMTQPAADKKPKKKDGKARKSKAKRKKSKGTESMDI</sequence>
<accession>A0ABD1HNQ3</accession>
<evidence type="ECO:0000256" key="1">
    <source>
        <dbReference type="ARBA" id="ARBA00004604"/>
    </source>
</evidence>
<dbReference type="Proteomes" id="UP001567538">
    <property type="component" value="Unassembled WGS sequence"/>
</dbReference>
<evidence type="ECO:0000313" key="5">
    <source>
        <dbReference type="EMBL" id="KAL1557942.1"/>
    </source>
</evidence>
<name>A0ABD1HNQ3_SALDI</name>
<comment type="subcellular location">
    <subcellularLocation>
        <location evidence="1">Nucleus</location>
        <location evidence="1">Nucleolus</location>
    </subcellularLocation>
</comment>
<organism evidence="5 6">
    <name type="scientific">Salvia divinorum</name>
    <name type="common">Maria pastora</name>
    <name type="synonym">Diviner's sage</name>
    <dbReference type="NCBI Taxonomy" id="28513"/>
    <lineage>
        <taxon>Eukaryota</taxon>
        <taxon>Viridiplantae</taxon>
        <taxon>Streptophyta</taxon>
        <taxon>Embryophyta</taxon>
        <taxon>Tracheophyta</taxon>
        <taxon>Spermatophyta</taxon>
        <taxon>Magnoliopsida</taxon>
        <taxon>eudicotyledons</taxon>
        <taxon>Gunneridae</taxon>
        <taxon>Pentapetalae</taxon>
        <taxon>asterids</taxon>
        <taxon>lamiids</taxon>
        <taxon>Lamiales</taxon>
        <taxon>Lamiaceae</taxon>
        <taxon>Nepetoideae</taxon>
        <taxon>Mentheae</taxon>
        <taxon>Salviinae</taxon>
        <taxon>Salvia</taxon>
        <taxon>Salvia subgen. Calosphace</taxon>
    </lineage>
</organism>
<keyword evidence="6" id="KW-1185">Reference proteome</keyword>
<dbReference type="InterPro" id="IPR028160">
    <property type="entry name" value="Slx9-like"/>
</dbReference>
<proteinExistence type="inferred from homology"/>
<feature type="compositionally biased region" description="Basic residues" evidence="4">
    <location>
        <begin position="127"/>
        <end position="145"/>
    </location>
</feature>
<feature type="region of interest" description="Disordered" evidence="4">
    <location>
        <begin position="119"/>
        <end position="153"/>
    </location>
</feature>
<evidence type="ECO:0000256" key="3">
    <source>
        <dbReference type="ARBA" id="ARBA00023242"/>
    </source>
</evidence>
<keyword evidence="3" id="KW-0539">Nucleus</keyword>
<protein>
    <submittedName>
        <fullName evidence="5">Uncharacterized protein</fullName>
    </submittedName>
</protein>
<dbReference type="EMBL" id="JBEAFC010000004">
    <property type="protein sequence ID" value="KAL1557942.1"/>
    <property type="molecule type" value="Genomic_DNA"/>
</dbReference>
<gene>
    <name evidence="5" type="ORF">AAHA92_08468</name>
</gene>
<evidence type="ECO:0000256" key="2">
    <source>
        <dbReference type="ARBA" id="ARBA00011022"/>
    </source>
</evidence>
<dbReference type="PANTHER" id="PTHR31109">
    <property type="entry name" value="PROTEIN FAM207A"/>
    <property type="match status" value="1"/>
</dbReference>
<evidence type="ECO:0000313" key="6">
    <source>
        <dbReference type="Proteomes" id="UP001567538"/>
    </source>
</evidence>
<comment type="similarity">
    <text evidence="2">Belongs to the SLX9 family.</text>
</comment>
<dbReference type="GO" id="GO:0005730">
    <property type="term" value="C:nucleolus"/>
    <property type="evidence" value="ECO:0007669"/>
    <property type="project" value="UniProtKB-SubCell"/>
</dbReference>
<dbReference type="PANTHER" id="PTHR31109:SF2">
    <property type="entry name" value="RIBOSOME BIOGENESIS PROTEIN SLX9 HOMOLOG"/>
    <property type="match status" value="1"/>
</dbReference>